<keyword evidence="3" id="KW-1185">Reference proteome</keyword>
<keyword evidence="1" id="KW-1133">Transmembrane helix</keyword>
<gene>
    <name evidence="2" type="ORF">M6B38_334570</name>
</gene>
<comment type="caution">
    <text evidence="2">The sequence shown here is derived from an EMBL/GenBank/DDBJ whole genome shotgun (WGS) entry which is preliminary data.</text>
</comment>
<name>A0AAX6H1T7_IRIPA</name>
<evidence type="ECO:0000313" key="2">
    <source>
        <dbReference type="EMBL" id="KAJ6834497.1"/>
    </source>
</evidence>
<evidence type="ECO:0000313" key="3">
    <source>
        <dbReference type="Proteomes" id="UP001140949"/>
    </source>
</evidence>
<protein>
    <submittedName>
        <fullName evidence="2">Vegetative cell wall protein gp1-like</fullName>
    </submittedName>
</protein>
<proteinExistence type="predicted"/>
<keyword evidence="1" id="KW-0812">Transmembrane</keyword>
<dbReference type="AlphaFoldDB" id="A0AAX6H1T7"/>
<feature type="transmembrane region" description="Helical" evidence="1">
    <location>
        <begin position="20"/>
        <end position="39"/>
    </location>
</feature>
<organism evidence="2 3">
    <name type="scientific">Iris pallida</name>
    <name type="common">Sweet iris</name>
    <dbReference type="NCBI Taxonomy" id="29817"/>
    <lineage>
        <taxon>Eukaryota</taxon>
        <taxon>Viridiplantae</taxon>
        <taxon>Streptophyta</taxon>
        <taxon>Embryophyta</taxon>
        <taxon>Tracheophyta</taxon>
        <taxon>Spermatophyta</taxon>
        <taxon>Magnoliopsida</taxon>
        <taxon>Liliopsida</taxon>
        <taxon>Asparagales</taxon>
        <taxon>Iridaceae</taxon>
        <taxon>Iridoideae</taxon>
        <taxon>Irideae</taxon>
        <taxon>Iris</taxon>
    </lineage>
</organism>
<dbReference type="Proteomes" id="UP001140949">
    <property type="component" value="Unassembled WGS sequence"/>
</dbReference>
<keyword evidence="1" id="KW-0472">Membrane</keyword>
<dbReference type="EMBL" id="JANAVB010014398">
    <property type="protein sequence ID" value="KAJ6834497.1"/>
    <property type="molecule type" value="Genomic_DNA"/>
</dbReference>
<reference evidence="2" key="1">
    <citation type="journal article" date="2023" name="GigaByte">
        <title>Genome assembly of the bearded iris, Iris pallida Lam.</title>
        <authorList>
            <person name="Bruccoleri R.E."/>
            <person name="Oakeley E.J."/>
            <person name="Faust A.M.E."/>
            <person name="Altorfer M."/>
            <person name="Dessus-Babus S."/>
            <person name="Burckhardt D."/>
            <person name="Oertli M."/>
            <person name="Naumann U."/>
            <person name="Petersen F."/>
            <person name="Wong J."/>
        </authorList>
    </citation>
    <scope>NUCLEOTIDE SEQUENCE</scope>
    <source>
        <strain evidence="2">GSM-AAB239-AS_SAM_17_03QT</strain>
    </source>
</reference>
<sequence length="114" mass="11903">MGRWRLAGGGEGTGVDGVVVLLLSKVLWVGGCLVLKFLFVDTKSDTRGRTRLTRWTRTDSVYWLLAKGSGGGMVAVDVGDGGGEGDDDDGVDNRKGGCPLAYSKLPALAFPSLG</sequence>
<reference evidence="2" key="2">
    <citation type="submission" date="2023-04" db="EMBL/GenBank/DDBJ databases">
        <authorList>
            <person name="Bruccoleri R.E."/>
            <person name="Oakeley E.J."/>
            <person name="Faust A.-M."/>
            <person name="Dessus-Babus S."/>
            <person name="Altorfer M."/>
            <person name="Burckhardt D."/>
            <person name="Oertli M."/>
            <person name="Naumann U."/>
            <person name="Petersen F."/>
            <person name="Wong J."/>
        </authorList>
    </citation>
    <scope>NUCLEOTIDE SEQUENCE</scope>
    <source>
        <strain evidence="2">GSM-AAB239-AS_SAM_17_03QT</strain>
        <tissue evidence="2">Leaf</tissue>
    </source>
</reference>
<accession>A0AAX6H1T7</accession>
<evidence type="ECO:0000256" key="1">
    <source>
        <dbReference type="SAM" id="Phobius"/>
    </source>
</evidence>